<name>A0A139AUK7_GONPJ</name>
<evidence type="ECO:0000313" key="5">
    <source>
        <dbReference type="EMBL" id="KXS20398.1"/>
    </source>
</evidence>
<feature type="domain" description="CBS" evidence="4">
    <location>
        <begin position="76"/>
        <end position="133"/>
    </location>
</feature>
<sequence length="143" mass="15435">MTKVQDVMAKNPTYVEKTATILEAARLMKEKNTGFLPVNEGGSEGKMIGTITDRDIVLRCVAEDHDAKGCQVSTVMTEKTPIWINEDSDTSEASKLMAKKQVRRLPVISKDKKLVGVVSLGDLSTKAPPEHAQHAVSGVSQGA</sequence>
<evidence type="ECO:0000256" key="1">
    <source>
        <dbReference type="ARBA" id="ARBA00023122"/>
    </source>
</evidence>
<gene>
    <name evidence="5" type="ORF">M427DRAFT_142702</name>
</gene>
<dbReference type="SUPFAM" id="SSF54631">
    <property type="entry name" value="CBS-domain pair"/>
    <property type="match status" value="1"/>
</dbReference>
<dbReference type="Gene3D" id="3.10.580.10">
    <property type="entry name" value="CBS-domain"/>
    <property type="match status" value="1"/>
</dbReference>
<keyword evidence="6" id="KW-1185">Reference proteome</keyword>
<dbReference type="InterPro" id="IPR000644">
    <property type="entry name" value="CBS_dom"/>
</dbReference>
<dbReference type="EMBL" id="KQ965735">
    <property type="protein sequence ID" value="KXS20398.1"/>
    <property type="molecule type" value="Genomic_DNA"/>
</dbReference>
<evidence type="ECO:0000313" key="6">
    <source>
        <dbReference type="Proteomes" id="UP000070544"/>
    </source>
</evidence>
<protein>
    <submittedName>
        <fullName evidence="5">Putative signal transduction protein with CBS domains</fullName>
    </submittedName>
</protein>
<dbReference type="InterPro" id="IPR051257">
    <property type="entry name" value="Diverse_CBS-Domain"/>
</dbReference>
<dbReference type="Pfam" id="PF00571">
    <property type="entry name" value="CBS"/>
    <property type="match status" value="2"/>
</dbReference>
<dbReference type="PANTHER" id="PTHR43080">
    <property type="entry name" value="CBS DOMAIN-CONTAINING PROTEIN CBSX3, MITOCHONDRIAL"/>
    <property type="match status" value="1"/>
</dbReference>
<dbReference type="SMART" id="SM00116">
    <property type="entry name" value="CBS"/>
    <property type="match status" value="2"/>
</dbReference>
<reference evidence="5 6" key="1">
    <citation type="journal article" date="2015" name="Genome Biol. Evol.">
        <title>Phylogenomic analyses indicate that early fungi evolved digesting cell walls of algal ancestors of land plants.</title>
        <authorList>
            <person name="Chang Y."/>
            <person name="Wang S."/>
            <person name="Sekimoto S."/>
            <person name="Aerts A.L."/>
            <person name="Choi C."/>
            <person name="Clum A."/>
            <person name="LaButti K.M."/>
            <person name="Lindquist E.A."/>
            <person name="Yee Ngan C."/>
            <person name="Ohm R.A."/>
            <person name="Salamov A.A."/>
            <person name="Grigoriev I.V."/>
            <person name="Spatafora J.W."/>
            <person name="Berbee M.L."/>
        </authorList>
    </citation>
    <scope>NUCLEOTIDE SEQUENCE [LARGE SCALE GENOMIC DNA]</scope>
    <source>
        <strain evidence="5 6">JEL478</strain>
    </source>
</reference>
<accession>A0A139AUK7</accession>
<keyword evidence="1 2" id="KW-0129">CBS domain</keyword>
<proteinExistence type="predicted"/>
<feature type="region of interest" description="Disordered" evidence="3">
    <location>
        <begin position="123"/>
        <end position="143"/>
    </location>
</feature>
<dbReference type="AlphaFoldDB" id="A0A139AUK7"/>
<dbReference type="InterPro" id="IPR046342">
    <property type="entry name" value="CBS_dom_sf"/>
</dbReference>
<dbReference type="CDD" id="cd04622">
    <property type="entry name" value="CBS_pair_HRP1_like"/>
    <property type="match status" value="1"/>
</dbReference>
<organism evidence="5 6">
    <name type="scientific">Gonapodya prolifera (strain JEL478)</name>
    <name type="common">Monoblepharis prolifera</name>
    <dbReference type="NCBI Taxonomy" id="1344416"/>
    <lineage>
        <taxon>Eukaryota</taxon>
        <taxon>Fungi</taxon>
        <taxon>Fungi incertae sedis</taxon>
        <taxon>Chytridiomycota</taxon>
        <taxon>Chytridiomycota incertae sedis</taxon>
        <taxon>Monoblepharidomycetes</taxon>
        <taxon>Monoblepharidales</taxon>
        <taxon>Gonapodyaceae</taxon>
        <taxon>Gonapodya</taxon>
    </lineage>
</organism>
<dbReference type="OrthoDB" id="418595at2759"/>
<evidence type="ECO:0000256" key="2">
    <source>
        <dbReference type="PROSITE-ProRule" id="PRU00703"/>
    </source>
</evidence>
<dbReference type="Proteomes" id="UP000070544">
    <property type="component" value="Unassembled WGS sequence"/>
</dbReference>
<feature type="domain" description="CBS" evidence="4">
    <location>
        <begin position="8"/>
        <end position="67"/>
    </location>
</feature>
<dbReference type="PROSITE" id="PS51371">
    <property type="entry name" value="CBS"/>
    <property type="match status" value="2"/>
</dbReference>
<evidence type="ECO:0000259" key="4">
    <source>
        <dbReference type="PROSITE" id="PS51371"/>
    </source>
</evidence>
<evidence type="ECO:0000256" key="3">
    <source>
        <dbReference type="SAM" id="MobiDB-lite"/>
    </source>
</evidence>
<dbReference type="PANTHER" id="PTHR43080:SF2">
    <property type="entry name" value="CBS DOMAIN-CONTAINING PROTEIN"/>
    <property type="match status" value="1"/>
</dbReference>